<proteinExistence type="predicted"/>
<dbReference type="AlphaFoldDB" id="A0A5A7T9D9"/>
<dbReference type="OrthoDB" id="1745788at2759"/>
<gene>
    <name evidence="1" type="ORF">E6C27_scaffold744G00690</name>
</gene>
<dbReference type="Proteomes" id="UP000321393">
    <property type="component" value="Unassembled WGS sequence"/>
</dbReference>
<dbReference type="STRING" id="1194695.A0A5A7T9D9"/>
<evidence type="ECO:0000313" key="2">
    <source>
        <dbReference type="Proteomes" id="UP000321393"/>
    </source>
</evidence>
<dbReference type="EMBL" id="SSTE01018396">
    <property type="protein sequence ID" value="KAA0039593.1"/>
    <property type="molecule type" value="Genomic_DNA"/>
</dbReference>
<protein>
    <submittedName>
        <fullName evidence="1">Cytochrome P450 714C2-like protein</fullName>
    </submittedName>
</protein>
<sequence>MAVMVLTLMPLLFFLISLHLFQSYFWKPKTLRSKLRKQGIDGPPPSSLLGNLSEIKNIRALTSQTKSKQHDSITHGWTSILFPHLELWRNQYELCVFKRNDSDIVHNGDGDGEGDQSLDVVGFREA</sequence>
<comment type="caution">
    <text evidence="1">The sequence shown here is derived from an EMBL/GenBank/DDBJ whole genome shotgun (WGS) entry which is preliminary data.</text>
</comment>
<evidence type="ECO:0000313" key="1">
    <source>
        <dbReference type="EMBL" id="KAA0039593.1"/>
    </source>
</evidence>
<organism evidence="1 2">
    <name type="scientific">Cucumis melo var. makuwa</name>
    <name type="common">Oriental melon</name>
    <dbReference type="NCBI Taxonomy" id="1194695"/>
    <lineage>
        <taxon>Eukaryota</taxon>
        <taxon>Viridiplantae</taxon>
        <taxon>Streptophyta</taxon>
        <taxon>Embryophyta</taxon>
        <taxon>Tracheophyta</taxon>
        <taxon>Spermatophyta</taxon>
        <taxon>Magnoliopsida</taxon>
        <taxon>eudicotyledons</taxon>
        <taxon>Gunneridae</taxon>
        <taxon>Pentapetalae</taxon>
        <taxon>rosids</taxon>
        <taxon>fabids</taxon>
        <taxon>Cucurbitales</taxon>
        <taxon>Cucurbitaceae</taxon>
        <taxon>Benincaseae</taxon>
        <taxon>Cucumis</taxon>
    </lineage>
</organism>
<reference evidence="1 2" key="1">
    <citation type="submission" date="2019-08" db="EMBL/GenBank/DDBJ databases">
        <title>Draft genome sequences of two oriental melons (Cucumis melo L. var makuwa).</title>
        <authorList>
            <person name="Kwon S.-Y."/>
        </authorList>
    </citation>
    <scope>NUCLEOTIDE SEQUENCE [LARGE SCALE GENOMIC DNA]</scope>
    <source>
        <strain evidence="2">cv. SW 3</strain>
        <tissue evidence="1">Leaf</tissue>
    </source>
</reference>
<name>A0A5A7T9D9_CUCMM</name>
<accession>A0A5A7T9D9</accession>